<dbReference type="SUPFAM" id="SSF56059">
    <property type="entry name" value="Glutathione synthetase ATP-binding domain-like"/>
    <property type="match status" value="1"/>
</dbReference>
<dbReference type="OrthoDB" id="7869153at2"/>
<reference evidence="1 2" key="1">
    <citation type="submission" date="2020-01" db="EMBL/GenBank/DDBJ databases">
        <title>Paenibacillus soybeanensis sp. nov. isolated from the nodules of soybean (Glycine max(L.) Merr).</title>
        <authorList>
            <person name="Wang H."/>
        </authorList>
    </citation>
    <scope>NUCLEOTIDE SEQUENCE [LARGE SCALE GENOMIC DNA]</scope>
    <source>
        <strain evidence="1 2">DSM 23054</strain>
    </source>
</reference>
<dbReference type="AlphaFoldDB" id="A0A7X5BZG7"/>
<sequence length="259" mass="29194">MAKKSYKSSAIRGKKRVCAMLSSNARLKRYVPRTMLLSAANLSTMLASYRSVYIKPDVGSLGIGVCKATAVRGGYRLAEIKGRKQYTSHFASIGSLYRHLKRVGKGTMIVQKSIALAEVAGRPYDIRMMVQRKPRGKWTFTGSFARIARKGKIVTNYSQGGRLWTIRRLHRAEGLTAAASDRKYGRLKRISVRTANWLGSKRAGMHEIGIDFAYDRSGRTWILEVNSNHPQFHPLAISDPPTYRRMMTFARSYGRRSAK</sequence>
<dbReference type="GO" id="GO:0016879">
    <property type="term" value="F:ligase activity, forming carbon-nitrogen bonds"/>
    <property type="evidence" value="ECO:0007669"/>
    <property type="project" value="TreeGrafter"/>
</dbReference>
<dbReference type="EMBL" id="JAAAMU010000002">
    <property type="protein sequence ID" value="NBC68190.1"/>
    <property type="molecule type" value="Genomic_DNA"/>
</dbReference>
<dbReference type="InterPro" id="IPR026838">
    <property type="entry name" value="YheC/D"/>
</dbReference>
<name>A0A7X5BZG7_9BACL</name>
<accession>A0A7X5BZG7</accession>
<evidence type="ECO:0000313" key="2">
    <source>
        <dbReference type="Proteomes" id="UP000558113"/>
    </source>
</evidence>
<proteinExistence type="predicted"/>
<gene>
    <name evidence="1" type="ORF">GT003_04160</name>
</gene>
<evidence type="ECO:0008006" key="3">
    <source>
        <dbReference type="Google" id="ProtNLM"/>
    </source>
</evidence>
<dbReference type="Proteomes" id="UP000558113">
    <property type="component" value="Unassembled WGS sequence"/>
</dbReference>
<dbReference type="PANTHER" id="PTHR21621">
    <property type="entry name" value="RIBOSOMAL PROTEIN S6 MODIFICATION PROTEIN"/>
    <property type="match status" value="1"/>
</dbReference>
<evidence type="ECO:0000313" key="1">
    <source>
        <dbReference type="EMBL" id="NBC68190.1"/>
    </source>
</evidence>
<comment type="caution">
    <text evidence="1">The sequence shown here is derived from an EMBL/GenBank/DDBJ whole genome shotgun (WGS) entry which is preliminary data.</text>
</comment>
<dbReference type="Pfam" id="PF14398">
    <property type="entry name" value="ATPgrasp_YheCD"/>
    <property type="match status" value="1"/>
</dbReference>
<dbReference type="RefSeq" id="WP_161694755.1">
    <property type="nucleotide sequence ID" value="NZ_JAAAMU010000002.1"/>
</dbReference>
<organism evidence="1 2">
    <name type="scientific">Paenibacillus sacheonensis</name>
    <dbReference type="NCBI Taxonomy" id="742054"/>
    <lineage>
        <taxon>Bacteria</taxon>
        <taxon>Bacillati</taxon>
        <taxon>Bacillota</taxon>
        <taxon>Bacilli</taxon>
        <taxon>Bacillales</taxon>
        <taxon>Paenibacillaceae</taxon>
        <taxon>Paenibacillus</taxon>
    </lineage>
</organism>
<dbReference type="PANTHER" id="PTHR21621:SF0">
    <property type="entry name" value="BETA-CITRYLGLUTAMATE SYNTHASE B-RELATED"/>
    <property type="match status" value="1"/>
</dbReference>
<keyword evidence="2" id="KW-1185">Reference proteome</keyword>
<protein>
    <recommendedName>
        <fullName evidence="3">YheC/YheD family protein</fullName>
    </recommendedName>
</protein>
<dbReference type="GO" id="GO:0005737">
    <property type="term" value="C:cytoplasm"/>
    <property type="evidence" value="ECO:0007669"/>
    <property type="project" value="TreeGrafter"/>
</dbReference>
<dbReference type="Gene3D" id="3.30.470.20">
    <property type="entry name" value="ATP-grasp fold, B domain"/>
    <property type="match status" value="1"/>
</dbReference>